<gene>
    <name evidence="2" type="ORF">PROFUN_01416</name>
</gene>
<dbReference type="Gene3D" id="1.10.630.10">
    <property type="entry name" value="Cytochrome P450"/>
    <property type="match status" value="2"/>
</dbReference>
<proteinExistence type="inferred from homology"/>
<sequence length="208" mass="23867">MNREDDPLSKAYNILFGLPKNTPIFVQMIGLLGDTFPPIRHLRNMTQYIRTINEQIVEKITQSLLDKNRRELKDNNTPHTKKDILSLIVRDDLGLEDPLTDKEITDQCLTFLAASHETTSTSLTWTLLRSAENPRVQEKLRRAIFEKSDAAEFKPERFLDNNAIPDTARTPFANLTFLAGPRNCIERCSPVVTRPKSGQLHLRVKRTE</sequence>
<dbReference type="SUPFAM" id="SSF48264">
    <property type="entry name" value="Cytochrome P450"/>
    <property type="match status" value="1"/>
</dbReference>
<dbReference type="Pfam" id="PF00067">
    <property type="entry name" value="p450"/>
    <property type="match status" value="2"/>
</dbReference>
<dbReference type="GO" id="GO:0005506">
    <property type="term" value="F:iron ion binding"/>
    <property type="evidence" value="ECO:0007669"/>
    <property type="project" value="InterPro"/>
</dbReference>
<name>A0A2P6NT76_9EUKA</name>
<dbReference type="GO" id="GO:0004497">
    <property type="term" value="F:monooxygenase activity"/>
    <property type="evidence" value="ECO:0007669"/>
    <property type="project" value="InterPro"/>
</dbReference>
<comment type="similarity">
    <text evidence="1">Belongs to the cytochrome P450 family.</text>
</comment>
<dbReference type="STRING" id="1890364.A0A2P6NT76"/>
<dbReference type="GO" id="GO:0016705">
    <property type="term" value="F:oxidoreductase activity, acting on paired donors, with incorporation or reduction of molecular oxygen"/>
    <property type="evidence" value="ECO:0007669"/>
    <property type="project" value="InterPro"/>
</dbReference>
<reference evidence="2 3" key="1">
    <citation type="journal article" date="2018" name="Genome Biol. Evol.">
        <title>Multiple Roots of Fruiting Body Formation in Amoebozoa.</title>
        <authorList>
            <person name="Hillmann F."/>
            <person name="Forbes G."/>
            <person name="Novohradska S."/>
            <person name="Ferling I."/>
            <person name="Riege K."/>
            <person name="Groth M."/>
            <person name="Westermann M."/>
            <person name="Marz M."/>
            <person name="Spaller T."/>
            <person name="Winckler T."/>
            <person name="Schaap P."/>
            <person name="Glockner G."/>
        </authorList>
    </citation>
    <scope>NUCLEOTIDE SEQUENCE [LARGE SCALE GENOMIC DNA]</scope>
    <source>
        <strain evidence="2 3">Jena</strain>
    </source>
</reference>
<dbReference type="PANTHER" id="PTHR24305">
    <property type="entry name" value="CYTOCHROME P450"/>
    <property type="match status" value="1"/>
</dbReference>
<dbReference type="PANTHER" id="PTHR24305:SF166">
    <property type="entry name" value="CYTOCHROME P450 12A4, MITOCHONDRIAL-RELATED"/>
    <property type="match status" value="1"/>
</dbReference>
<dbReference type="InParanoid" id="A0A2P6NT76"/>
<dbReference type="InterPro" id="IPR050121">
    <property type="entry name" value="Cytochrome_P450_monoxygenase"/>
</dbReference>
<dbReference type="EMBL" id="MDYQ01000022">
    <property type="protein sequence ID" value="PRP87154.1"/>
    <property type="molecule type" value="Genomic_DNA"/>
</dbReference>
<keyword evidence="3" id="KW-1185">Reference proteome</keyword>
<dbReference type="AlphaFoldDB" id="A0A2P6NT76"/>
<dbReference type="Proteomes" id="UP000241769">
    <property type="component" value="Unassembled WGS sequence"/>
</dbReference>
<comment type="caution">
    <text evidence="2">The sequence shown here is derived from an EMBL/GenBank/DDBJ whole genome shotgun (WGS) entry which is preliminary data.</text>
</comment>
<evidence type="ECO:0000256" key="1">
    <source>
        <dbReference type="ARBA" id="ARBA00010617"/>
    </source>
</evidence>
<protein>
    <recommendedName>
        <fullName evidence="4">Cytochrome P450</fullName>
    </recommendedName>
</protein>
<evidence type="ECO:0000313" key="2">
    <source>
        <dbReference type="EMBL" id="PRP87154.1"/>
    </source>
</evidence>
<dbReference type="InterPro" id="IPR036396">
    <property type="entry name" value="Cyt_P450_sf"/>
</dbReference>
<dbReference type="OrthoDB" id="15258at2759"/>
<evidence type="ECO:0000313" key="3">
    <source>
        <dbReference type="Proteomes" id="UP000241769"/>
    </source>
</evidence>
<organism evidence="2 3">
    <name type="scientific">Planoprotostelium fungivorum</name>
    <dbReference type="NCBI Taxonomy" id="1890364"/>
    <lineage>
        <taxon>Eukaryota</taxon>
        <taxon>Amoebozoa</taxon>
        <taxon>Evosea</taxon>
        <taxon>Variosea</taxon>
        <taxon>Cavosteliida</taxon>
        <taxon>Cavosteliaceae</taxon>
        <taxon>Planoprotostelium</taxon>
    </lineage>
</organism>
<evidence type="ECO:0008006" key="4">
    <source>
        <dbReference type="Google" id="ProtNLM"/>
    </source>
</evidence>
<accession>A0A2P6NT76</accession>
<dbReference type="GO" id="GO:0020037">
    <property type="term" value="F:heme binding"/>
    <property type="evidence" value="ECO:0007669"/>
    <property type="project" value="InterPro"/>
</dbReference>
<dbReference type="InterPro" id="IPR001128">
    <property type="entry name" value="Cyt_P450"/>
</dbReference>